<dbReference type="Proteomes" id="UP001152562">
    <property type="component" value="Unassembled WGS sequence"/>
</dbReference>
<accession>A0A9P0X6Y3</accession>
<protein>
    <submittedName>
        <fullName evidence="1">Uncharacterized protein</fullName>
    </submittedName>
</protein>
<reference evidence="1" key="1">
    <citation type="submission" date="2022-05" db="EMBL/GenBank/DDBJ databases">
        <authorList>
            <person name="Okamura Y."/>
        </authorList>
    </citation>
    <scope>NUCLEOTIDE SEQUENCE</scope>
</reference>
<proteinExistence type="predicted"/>
<comment type="caution">
    <text evidence="1">The sequence shown here is derived from an EMBL/GenBank/DDBJ whole genome shotgun (WGS) entry which is preliminary data.</text>
</comment>
<evidence type="ECO:0000313" key="1">
    <source>
        <dbReference type="EMBL" id="CAH4003633.1"/>
    </source>
</evidence>
<sequence>MLLRQQRHQFSEALARSFILSLSVLVSGYDSVYVDRVIRRNKNGQRTLKNVQPASNVMRTVMMIVAMRPPSC</sequence>
<dbReference type="AlphaFoldDB" id="A0A9P0X6Y3"/>
<keyword evidence="2" id="KW-1185">Reference proteome</keyword>
<evidence type="ECO:0000313" key="2">
    <source>
        <dbReference type="Proteomes" id="UP001152562"/>
    </source>
</evidence>
<organism evidence="1 2">
    <name type="scientific">Pieris brassicae</name>
    <name type="common">White butterfly</name>
    <name type="synonym">Large white butterfly</name>
    <dbReference type="NCBI Taxonomy" id="7116"/>
    <lineage>
        <taxon>Eukaryota</taxon>
        <taxon>Metazoa</taxon>
        <taxon>Ecdysozoa</taxon>
        <taxon>Arthropoda</taxon>
        <taxon>Hexapoda</taxon>
        <taxon>Insecta</taxon>
        <taxon>Pterygota</taxon>
        <taxon>Neoptera</taxon>
        <taxon>Endopterygota</taxon>
        <taxon>Lepidoptera</taxon>
        <taxon>Glossata</taxon>
        <taxon>Ditrysia</taxon>
        <taxon>Papilionoidea</taxon>
        <taxon>Pieridae</taxon>
        <taxon>Pierinae</taxon>
        <taxon>Pieris</taxon>
    </lineage>
</organism>
<name>A0A9P0X6Y3_PIEBR</name>
<gene>
    <name evidence="1" type="ORF">PIBRA_LOCUS2784</name>
</gene>
<dbReference type="EMBL" id="CALOZG010000003">
    <property type="protein sequence ID" value="CAH4003633.1"/>
    <property type="molecule type" value="Genomic_DNA"/>
</dbReference>